<dbReference type="AlphaFoldDB" id="A0A562HZF3"/>
<dbReference type="OrthoDB" id="7011591at2"/>
<dbReference type="NCBIfam" id="TIGR02532">
    <property type="entry name" value="IV_pilin_GFxxxE"/>
    <property type="match status" value="1"/>
</dbReference>
<keyword evidence="1" id="KW-0472">Membrane</keyword>
<evidence type="ECO:0000256" key="1">
    <source>
        <dbReference type="SAM" id="Phobius"/>
    </source>
</evidence>
<dbReference type="EMBL" id="VLKG01000014">
    <property type="protein sequence ID" value="TWH64052.1"/>
    <property type="molecule type" value="Genomic_DNA"/>
</dbReference>
<dbReference type="RefSeq" id="WP_144573078.1">
    <property type="nucleotide sequence ID" value="NZ_VLKG01000014.1"/>
</dbReference>
<evidence type="ECO:0000313" key="2">
    <source>
        <dbReference type="EMBL" id="TWH64052.1"/>
    </source>
</evidence>
<dbReference type="InterPro" id="IPR032092">
    <property type="entry name" value="PilW"/>
</dbReference>
<name>A0A562HZF3_9GAMM</name>
<dbReference type="Pfam" id="PF07963">
    <property type="entry name" value="N_methyl"/>
    <property type="match status" value="1"/>
</dbReference>
<dbReference type="Pfam" id="PF16074">
    <property type="entry name" value="PilW"/>
    <property type="match status" value="1"/>
</dbReference>
<proteinExistence type="predicted"/>
<comment type="caution">
    <text evidence="2">The sequence shown here is derived from an EMBL/GenBank/DDBJ whole genome shotgun (WGS) entry which is preliminary data.</text>
</comment>
<organism evidence="2 3">
    <name type="scientific">Azomonas agilis</name>
    <dbReference type="NCBI Taxonomy" id="116849"/>
    <lineage>
        <taxon>Bacteria</taxon>
        <taxon>Pseudomonadati</taxon>
        <taxon>Pseudomonadota</taxon>
        <taxon>Gammaproteobacteria</taxon>
        <taxon>Pseudomonadales</taxon>
        <taxon>Pseudomonadaceae</taxon>
        <taxon>Azomonas</taxon>
    </lineage>
</organism>
<sequence>MILGYRQKGLSLLELLVAMAISSFLILGVTQIYLDNRRSYSFQQNLSENQESSRYIQLMLHQHLTKAGYRREPYIDPELIFPSTNVFNECNFSKGQTVVGNGSFLCIRYQPRDTKDRNCLGNSPRNSSDIAAPYKTSNIEIIIERYYLTNNSLSCQVIHTDGSGATLENSSGSAELIRGLLDLHFEFGLGSDADTRSVHKYVTSPSGTDTILAVRYSILLRSTNTRLRDAVDFETAIANWKTLTGVSDTDITDDNGQLYQVTQRTVSLRNLLP</sequence>
<evidence type="ECO:0000313" key="3">
    <source>
        <dbReference type="Proteomes" id="UP000319627"/>
    </source>
</evidence>
<reference evidence="2 3" key="1">
    <citation type="submission" date="2019-07" db="EMBL/GenBank/DDBJ databases">
        <title>Genomic Encyclopedia of Type Strains, Phase I: the one thousand microbial genomes (KMG-I) project.</title>
        <authorList>
            <person name="Kyrpides N."/>
        </authorList>
    </citation>
    <scope>NUCLEOTIDE SEQUENCE [LARGE SCALE GENOMIC DNA]</scope>
    <source>
        <strain evidence="2 3">DSM 375</strain>
    </source>
</reference>
<dbReference type="InterPro" id="IPR012902">
    <property type="entry name" value="N_methyl_site"/>
</dbReference>
<dbReference type="GO" id="GO:0043683">
    <property type="term" value="P:type IV pilus assembly"/>
    <property type="evidence" value="ECO:0007669"/>
    <property type="project" value="InterPro"/>
</dbReference>
<feature type="transmembrane region" description="Helical" evidence="1">
    <location>
        <begin position="12"/>
        <end position="34"/>
    </location>
</feature>
<keyword evidence="3" id="KW-1185">Reference proteome</keyword>
<dbReference type="PROSITE" id="PS00409">
    <property type="entry name" value="PROKAR_NTER_METHYL"/>
    <property type="match status" value="1"/>
</dbReference>
<protein>
    <submittedName>
        <fullName evidence="2">Type IV pilus assembly protein PilW</fullName>
    </submittedName>
</protein>
<gene>
    <name evidence="2" type="ORF">LX59_02884</name>
</gene>
<dbReference type="Proteomes" id="UP000319627">
    <property type="component" value="Unassembled WGS sequence"/>
</dbReference>
<accession>A0A562HZF3</accession>
<keyword evidence="1" id="KW-1133">Transmembrane helix</keyword>
<keyword evidence="1" id="KW-0812">Transmembrane</keyword>